<dbReference type="Proteomes" id="UP000192727">
    <property type="component" value="Chromosome"/>
</dbReference>
<evidence type="ECO:0000313" key="1">
    <source>
        <dbReference type="EMBL" id="ARF69990.1"/>
    </source>
</evidence>
<evidence type="ECO:0000313" key="2">
    <source>
        <dbReference type="Proteomes" id="UP000192727"/>
    </source>
</evidence>
<gene>
    <name evidence="1" type="ORF">B7C51_22280</name>
</gene>
<accession>A0A1V0UYJ1</accession>
<name>A0A1V0UYJ1_9BACL</name>
<protein>
    <recommendedName>
        <fullName evidence="3">Toxin-like protein</fullName>
    </recommendedName>
</protein>
<dbReference type="EMBL" id="CP020557">
    <property type="protein sequence ID" value="ARF69990.1"/>
    <property type="molecule type" value="Genomic_DNA"/>
</dbReference>
<reference evidence="1 2" key="1">
    <citation type="submission" date="2017-03" db="EMBL/GenBank/DDBJ databases">
        <title>Paenibacillus larvae genome sequencing.</title>
        <authorList>
            <person name="Dingman D.W."/>
        </authorList>
    </citation>
    <scope>NUCLEOTIDE SEQUENCE [LARGE SCALE GENOMIC DNA]</scope>
    <source>
        <strain evidence="1 2">SAG 10367</strain>
    </source>
</reference>
<evidence type="ECO:0008006" key="3">
    <source>
        <dbReference type="Google" id="ProtNLM"/>
    </source>
</evidence>
<organism evidence="1 2">
    <name type="scientific">Paenibacillus larvae subsp. pulvifaciens</name>
    <dbReference type="NCBI Taxonomy" id="1477"/>
    <lineage>
        <taxon>Bacteria</taxon>
        <taxon>Bacillati</taxon>
        <taxon>Bacillota</taxon>
        <taxon>Bacilli</taxon>
        <taxon>Bacillales</taxon>
        <taxon>Paenibacillaceae</taxon>
        <taxon>Paenibacillus</taxon>
    </lineage>
</organism>
<dbReference type="RefSeq" id="WP_083041285.1">
    <property type="nucleotide sequence ID" value="NZ_CP020557.1"/>
</dbReference>
<proteinExistence type="predicted"/>
<sequence length="388" mass="44584">MAKSSIAAHFKRELEVYFKNLDFKLGYLKGSKIIEKFPNEHHLYRNWNDNVQAFLSGNYVIKSFRENGGDPNLNVSYNPSTKELTIERIKNGKLTGNLNITLKTSYDFYKENYTVHCDDWDPDLPDAPVDCREIWTRYEDVKGDTEVTADVEFDQFEEAPKLQVNPKTNCEINLDSDINATDFFEVISSAGKVEAEFINKPNFNSNGLGKHTATIHAWDEYGEEDKTDKEHNLILDIVVNAVDKSTWKNNDLRGWKFTSANQWKIVRDPDNSLTDDHVIYSNDSIKALKNYSLEKGATYKFTAFIKPDVLSTRDKMALSLIPEDNSPSKKREIFSSSSQYLPSVDKGFKEVSKEFTVGDGEENLTFEFFANFYKKGGYIDSFKLERIK</sequence>
<dbReference type="Gene3D" id="2.60.120.260">
    <property type="entry name" value="Galactose-binding domain-like"/>
    <property type="match status" value="1"/>
</dbReference>
<dbReference type="AlphaFoldDB" id="A0A1V0UYJ1"/>